<evidence type="ECO:0000256" key="3">
    <source>
        <dbReference type="ARBA" id="ARBA00022448"/>
    </source>
</evidence>
<dbReference type="SUPFAM" id="SSF74653">
    <property type="entry name" value="TolA/TonB C-terminal domain"/>
    <property type="match status" value="1"/>
</dbReference>
<comment type="similarity">
    <text evidence="2">Belongs to the TonB family.</text>
</comment>
<keyword evidence="8 11" id="KW-1133">Transmembrane helix</keyword>
<dbReference type="RefSeq" id="WP_264882172.1">
    <property type="nucleotide sequence ID" value="NZ_JAPDOB010000002.1"/>
</dbReference>
<proteinExistence type="inferred from homology"/>
<accession>A0ABT3JF47</accession>
<keyword evidence="6 11" id="KW-0812">Transmembrane</keyword>
<feature type="compositionally biased region" description="Pro residues" evidence="10">
    <location>
        <begin position="115"/>
        <end position="127"/>
    </location>
</feature>
<evidence type="ECO:0000256" key="11">
    <source>
        <dbReference type="SAM" id="Phobius"/>
    </source>
</evidence>
<keyword evidence="14" id="KW-1185">Reference proteome</keyword>
<name>A0ABT3JF47_9SPHN</name>
<keyword evidence="7" id="KW-0653">Protein transport</keyword>
<comment type="caution">
    <text evidence="13">The sequence shown here is derived from an EMBL/GenBank/DDBJ whole genome shotgun (WGS) entry which is preliminary data.</text>
</comment>
<dbReference type="InterPro" id="IPR037682">
    <property type="entry name" value="TonB_C"/>
</dbReference>
<dbReference type="NCBIfam" id="TIGR01352">
    <property type="entry name" value="tonB_Cterm"/>
    <property type="match status" value="1"/>
</dbReference>
<keyword evidence="3" id="KW-0813">Transport</keyword>
<protein>
    <submittedName>
        <fullName evidence="13">TonB family protein</fullName>
    </submittedName>
</protein>
<evidence type="ECO:0000313" key="14">
    <source>
        <dbReference type="Proteomes" id="UP001526246"/>
    </source>
</evidence>
<dbReference type="Proteomes" id="UP001526246">
    <property type="component" value="Unassembled WGS sequence"/>
</dbReference>
<evidence type="ECO:0000259" key="12">
    <source>
        <dbReference type="PROSITE" id="PS52015"/>
    </source>
</evidence>
<feature type="compositionally biased region" description="Pro residues" evidence="10">
    <location>
        <begin position="61"/>
        <end position="74"/>
    </location>
</feature>
<feature type="transmembrane region" description="Helical" evidence="11">
    <location>
        <begin position="16"/>
        <end position="34"/>
    </location>
</feature>
<organism evidence="13 14">
    <name type="scientific">Sphingomonas arvum</name>
    <dbReference type="NCBI Taxonomy" id="2992113"/>
    <lineage>
        <taxon>Bacteria</taxon>
        <taxon>Pseudomonadati</taxon>
        <taxon>Pseudomonadota</taxon>
        <taxon>Alphaproteobacteria</taxon>
        <taxon>Sphingomonadales</taxon>
        <taxon>Sphingomonadaceae</taxon>
        <taxon>Sphingomonas</taxon>
    </lineage>
</organism>
<gene>
    <name evidence="13" type="ORF">OMW55_07775</name>
</gene>
<keyword evidence="4" id="KW-1003">Cell membrane</keyword>
<evidence type="ECO:0000256" key="5">
    <source>
        <dbReference type="ARBA" id="ARBA00022519"/>
    </source>
</evidence>
<dbReference type="Pfam" id="PF03544">
    <property type="entry name" value="TonB_C"/>
    <property type="match status" value="1"/>
</dbReference>
<dbReference type="PANTHER" id="PTHR33446">
    <property type="entry name" value="PROTEIN TONB-RELATED"/>
    <property type="match status" value="1"/>
</dbReference>
<comment type="subcellular location">
    <subcellularLocation>
        <location evidence="1">Cell inner membrane</location>
        <topology evidence="1">Single-pass membrane protein</topology>
        <orientation evidence="1">Periplasmic side</orientation>
    </subcellularLocation>
</comment>
<evidence type="ECO:0000256" key="4">
    <source>
        <dbReference type="ARBA" id="ARBA00022475"/>
    </source>
</evidence>
<reference evidence="13 14" key="1">
    <citation type="submission" date="2022-10" db="EMBL/GenBank/DDBJ databases">
        <title>Sphingomonas sp.</title>
        <authorList>
            <person name="Jin C."/>
        </authorList>
    </citation>
    <scope>NUCLEOTIDE SEQUENCE [LARGE SCALE GENOMIC DNA]</scope>
    <source>
        <strain evidence="13 14">BN140010</strain>
    </source>
</reference>
<evidence type="ECO:0000256" key="9">
    <source>
        <dbReference type="ARBA" id="ARBA00023136"/>
    </source>
</evidence>
<evidence type="ECO:0000313" key="13">
    <source>
        <dbReference type="EMBL" id="MCW3797700.1"/>
    </source>
</evidence>
<feature type="region of interest" description="Disordered" evidence="10">
    <location>
        <begin position="56"/>
        <end position="127"/>
    </location>
</feature>
<evidence type="ECO:0000256" key="7">
    <source>
        <dbReference type="ARBA" id="ARBA00022927"/>
    </source>
</evidence>
<feature type="domain" description="TonB C-terminal" evidence="12">
    <location>
        <begin position="136"/>
        <end position="228"/>
    </location>
</feature>
<evidence type="ECO:0000256" key="1">
    <source>
        <dbReference type="ARBA" id="ARBA00004383"/>
    </source>
</evidence>
<dbReference type="InterPro" id="IPR006260">
    <property type="entry name" value="TonB/TolA_C"/>
</dbReference>
<evidence type="ECO:0000256" key="6">
    <source>
        <dbReference type="ARBA" id="ARBA00022692"/>
    </source>
</evidence>
<evidence type="ECO:0000256" key="10">
    <source>
        <dbReference type="SAM" id="MobiDB-lite"/>
    </source>
</evidence>
<keyword evidence="9 11" id="KW-0472">Membrane</keyword>
<sequence length="228" mass="24635">MLSYAAHRRNRRQLRPATLTAIIGVHAVALGLLATSKMDVGQKLAPVITEIFSVPPEIKETPPPPPPVPQPQPVPAQSHIDTPEVIVPAPPQPGPTIDNTPAPPDSGPIAGPRVDPLPLPPQPLPPQPLPPPTVKVAAVLATPADRLRPPYPEAKRRLEEEAVLRLRLAIDERGRVISVDPVGSADPLFLESARSHLQRFWRYKPATEGGRAVPTTLTITLRFQLDEA</sequence>
<evidence type="ECO:0000256" key="2">
    <source>
        <dbReference type="ARBA" id="ARBA00006555"/>
    </source>
</evidence>
<evidence type="ECO:0000256" key="8">
    <source>
        <dbReference type="ARBA" id="ARBA00022989"/>
    </source>
</evidence>
<dbReference type="PROSITE" id="PS52015">
    <property type="entry name" value="TONB_CTD"/>
    <property type="match status" value="1"/>
</dbReference>
<dbReference type="InterPro" id="IPR051045">
    <property type="entry name" value="TonB-dependent_transducer"/>
</dbReference>
<dbReference type="Gene3D" id="3.30.1150.10">
    <property type="match status" value="1"/>
</dbReference>
<keyword evidence="5" id="KW-0997">Cell inner membrane</keyword>
<dbReference type="EMBL" id="JAPDOB010000002">
    <property type="protein sequence ID" value="MCW3797700.1"/>
    <property type="molecule type" value="Genomic_DNA"/>
</dbReference>